<dbReference type="SUPFAM" id="SSF53474">
    <property type="entry name" value="alpha/beta-Hydrolases"/>
    <property type="match status" value="1"/>
</dbReference>
<accession>A0ABY5PD19</accession>
<dbReference type="InterPro" id="IPR029058">
    <property type="entry name" value="AB_hydrolase_fold"/>
</dbReference>
<evidence type="ECO:0000313" key="5">
    <source>
        <dbReference type="EMBL" id="UUY02564.1"/>
    </source>
</evidence>
<feature type="chain" id="PRO_5047194154" description="Xaa-Pro dipeptidyl-peptidase C-terminal domain-containing protein" evidence="3">
    <location>
        <begin position="27"/>
        <end position="646"/>
    </location>
</feature>
<dbReference type="RefSeq" id="WP_353863091.1">
    <property type="nucleotide sequence ID" value="NZ_CP088295.1"/>
</dbReference>
<organism evidence="5 6">
    <name type="scientific">Svornostia abyssi</name>
    <dbReference type="NCBI Taxonomy" id="2898438"/>
    <lineage>
        <taxon>Bacteria</taxon>
        <taxon>Bacillati</taxon>
        <taxon>Actinomycetota</taxon>
        <taxon>Thermoleophilia</taxon>
        <taxon>Solirubrobacterales</taxon>
        <taxon>Baekduiaceae</taxon>
        <taxon>Svornostia</taxon>
    </lineage>
</organism>
<dbReference type="Pfam" id="PF08530">
    <property type="entry name" value="PepX_C"/>
    <property type="match status" value="1"/>
</dbReference>
<reference evidence="6" key="1">
    <citation type="submission" date="2021-11" db="EMBL/GenBank/DDBJ databases">
        <title>Cultivation dependent microbiological survey of springs from the worlds oldest radium mine currently devoted to the extraction of radon-saturated water.</title>
        <authorList>
            <person name="Kapinusova G."/>
            <person name="Smrhova T."/>
            <person name="Strejcek M."/>
            <person name="Suman J."/>
            <person name="Jani K."/>
            <person name="Pajer P."/>
            <person name="Uhlik O."/>
        </authorList>
    </citation>
    <scope>NUCLEOTIDE SEQUENCE [LARGE SCALE GENOMIC DNA]</scope>
    <source>
        <strain evidence="6">J379</strain>
    </source>
</reference>
<feature type="domain" description="Xaa-Pro dipeptidyl-peptidase C-terminal" evidence="4">
    <location>
        <begin position="392"/>
        <end position="646"/>
    </location>
</feature>
<dbReference type="Proteomes" id="UP001058860">
    <property type="component" value="Chromosome"/>
</dbReference>
<gene>
    <name evidence="5" type="ORF">LRS13_17970</name>
</gene>
<dbReference type="InterPro" id="IPR008979">
    <property type="entry name" value="Galactose-bd-like_sf"/>
</dbReference>
<comment type="similarity">
    <text evidence="1">Belongs to the AB hydrolase superfamily.</text>
</comment>
<dbReference type="PANTHER" id="PTHR22946">
    <property type="entry name" value="DIENELACTONE HYDROLASE DOMAIN-CONTAINING PROTEIN-RELATED"/>
    <property type="match status" value="1"/>
</dbReference>
<dbReference type="PANTHER" id="PTHR22946:SF9">
    <property type="entry name" value="POLYKETIDE TRANSFERASE AF380"/>
    <property type="match status" value="1"/>
</dbReference>
<proteinExistence type="inferred from homology"/>
<dbReference type="Gene3D" id="3.40.50.1820">
    <property type="entry name" value="alpha/beta hydrolase"/>
    <property type="match status" value="1"/>
</dbReference>
<dbReference type="InterPro" id="IPR050261">
    <property type="entry name" value="FrsA_esterase"/>
</dbReference>
<dbReference type="SMART" id="SM00939">
    <property type="entry name" value="PepX_C"/>
    <property type="match status" value="1"/>
</dbReference>
<protein>
    <recommendedName>
        <fullName evidence="4">Xaa-Pro dipeptidyl-peptidase C-terminal domain-containing protein</fullName>
    </recommendedName>
</protein>
<dbReference type="Gene3D" id="2.60.120.260">
    <property type="entry name" value="Galactose-binding domain-like"/>
    <property type="match status" value="1"/>
</dbReference>
<name>A0ABY5PD19_9ACTN</name>
<sequence>MTPLRGAVARACIVIAMCAATAPASAAEPTPAPFGLPCQPKAGVRFCEMTSLQQRVPSFDGVPIDLNVTLPATGDGPFPTVAMLHGLTGDKSFVEVDDPDDPAEVTSVTADYNNISYARRGYAVITITSRGFGASCGTPRSRRPYPACRRGWLHMGDRRWEARDAQTLLGRLVDEGIADPARLGVAGISYGGGQAMQLAFLKDRIALPDGTYAPWRSPAGTPLAIGAVYAKMGWSNLATALLPNGRYDGAGTTTFDEGFTPPGVMKLSYSIAATALTAYGGHVPGLGGDASADVLGWFTRLATGEPYRGVKWERLRGTMIHKSIYGIPGVPAPLLLESAFNDDMLDPRQSLEAYHQARAQGAPEVALQIGESGHPRANNAIPQARALSRRGADFLDALLQGRGTPPPSGSVYLSRFTCPKDAPVPEPITAPSWDAVGPGSVTFGGGSAERPVVLRSSPLDLYAESVDDPLVPLGGGVIRQITSKLLHSPQELAKALQGNAADLAGDAADLTKPCKLTSAARSSAATWTGPAAAQPFTVAGTARIALDLRTIGRYGMVSTRLWDLHPDGRRRLLARGVRRLTPNEGGRVVVPFGPYAYRFEAGHRPQVEVLAADSPMYKPSREPFTLAITGAEVTVPTVEPQPTTRP</sequence>
<evidence type="ECO:0000256" key="2">
    <source>
        <dbReference type="ARBA" id="ARBA00022801"/>
    </source>
</evidence>
<keyword evidence="6" id="KW-1185">Reference proteome</keyword>
<keyword evidence="3" id="KW-0732">Signal</keyword>
<evidence type="ECO:0000259" key="4">
    <source>
        <dbReference type="SMART" id="SM00939"/>
    </source>
</evidence>
<keyword evidence="2" id="KW-0378">Hydrolase</keyword>
<dbReference type="SUPFAM" id="SSF49785">
    <property type="entry name" value="Galactose-binding domain-like"/>
    <property type="match status" value="1"/>
</dbReference>
<evidence type="ECO:0000313" key="6">
    <source>
        <dbReference type="Proteomes" id="UP001058860"/>
    </source>
</evidence>
<dbReference type="InterPro" id="IPR013736">
    <property type="entry name" value="Xaa-Pro_dipept_C"/>
</dbReference>
<evidence type="ECO:0000256" key="3">
    <source>
        <dbReference type="SAM" id="SignalP"/>
    </source>
</evidence>
<dbReference type="EMBL" id="CP088295">
    <property type="protein sequence ID" value="UUY02564.1"/>
    <property type="molecule type" value="Genomic_DNA"/>
</dbReference>
<evidence type="ECO:0000256" key="1">
    <source>
        <dbReference type="ARBA" id="ARBA00008645"/>
    </source>
</evidence>
<dbReference type="InterPro" id="IPR000383">
    <property type="entry name" value="Xaa-Pro-like_dom"/>
</dbReference>
<dbReference type="Pfam" id="PF02129">
    <property type="entry name" value="Peptidase_S15"/>
    <property type="match status" value="1"/>
</dbReference>
<feature type="signal peptide" evidence="3">
    <location>
        <begin position="1"/>
        <end position="26"/>
    </location>
</feature>